<evidence type="ECO:0000256" key="9">
    <source>
        <dbReference type="RuleBase" id="RU369079"/>
    </source>
</evidence>
<keyword evidence="6 9" id="KW-1133">Transmembrane helix</keyword>
<evidence type="ECO:0000256" key="4">
    <source>
        <dbReference type="ARBA" id="ARBA00022519"/>
    </source>
</evidence>
<evidence type="ECO:0000256" key="1">
    <source>
        <dbReference type="ARBA" id="ARBA00004429"/>
    </source>
</evidence>
<feature type="transmembrane region" description="Helical" evidence="9">
    <location>
        <begin position="130"/>
        <end position="147"/>
    </location>
</feature>
<dbReference type="InterPro" id="IPR007387">
    <property type="entry name" value="TRAP_DctQ"/>
</dbReference>
<keyword evidence="7 9" id="KW-0472">Membrane</keyword>
<protein>
    <recommendedName>
        <fullName evidence="9">TRAP transporter small permease protein</fullName>
    </recommendedName>
</protein>
<feature type="transmembrane region" description="Helical" evidence="9">
    <location>
        <begin position="50"/>
        <end position="69"/>
    </location>
</feature>
<dbReference type="PANTHER" id="PTHR35011">
    <property type="entry name" value="2,3-DIKETO-L-GULONATE TRAP TRANSPORTER SMALL PERMEASE PROTEIN YIAM"/>
    <property type="match status" value="1"/>
</dbReference>
<evidence type="ECO:0000256" key="7">
    <source>
        <dbReference type="ARBA" id="ARBA00023136"/>
    </source>
</evidence>
<organism evidence="11 12">
    <name type="scientific">Litchfieldella anticariensis (strain DSM 16096 / CECT 5854 / CIP 108499 / LMG 22089 / FP35)</name>
    <name type="common">Halomonas anticariensis</name>
    <dbReference type="NCBI Taxonomy" id="1121939"/>
    <lineage>
        <taxon>Bacteria</taxon>
        <taxon>Pseudomonadati</taxon>
        <taxon>Pseudomonadota</taxon>
        <taxon>Gammaproteobacteria</taxon>
        <taxon>Oceanospirillales</taxon>
        <taxon>Halomonadaceae</taxon>
        <taxon>Litchfieldella</taxon>
    </lineage>
</organism>
<comment type="function">
    <text evidence="9">Part of the tripartite ATP-independent periplasmic (TRAP) transport system.</text>
</comment>
<dbReference type="OrthoDB" id="4250245at2"/>
<dbReference type="GO" id="GO:0022857">
    <property type="term" value="F:transmembrane transporter activity"/>
    <property type="evidence" value="ECO:0007669"/>
    <property type="project" value="UniProtKB-UniRule"/>
</dbReference>
<comment type="caution">
    <text evidence="11">The sequence shown here is derived from an EMBL/GenBank/DDBJ whole genome shotgun (WGS) entry which is preliminary data.</text>
</comment>
<dbReference type="eggNOG" id="COG4665">
    <property type="taxonomic scope" value="Bacteria"/>
</dbReference>
<comment type="subunit">
    <text evidence="9">The complex comprises the extracytoplasmic solute receptor protein and the two transmembrane proteins.</text>
</comment>
<reference evidence="11 12" key="1">
    <citation type="journal article" date="2013" name="Genome Announc.">
        <title>Draft genome sequence of the moderately halophilic gammaproteobacterium Halomonas anticariensis FP35.</title>
        <authorList>
            <person name="Tahrioui A."/>
            <person name="Quesada E."/>
            <person name="Llamas I."/>
        </authorList>
    </citation>
    <scope>NUCLEOTIDE SEQUENCE [LARGE SCALE GENOMIC DNA]</scope>
    <source>
        <strain evidence="12">DSM 16096 / CECT 5854 / LMG 22089 / FP35</strain>
    </source>
</reference>
<comment type="subcellular location">
    <subcellularLocation>
        <location evidence="1 9">Cell inner membrane</location>
        <topology evidence="1 9">Multi-pass membrane protein</topology>
    </subcellularLocation>
</comment>
<dbReference type="RefSeq" id="WP_016418706.1">
    <property type="nucleotide sequence ID" value="NZ_AUAB01000011.1"/>
</dbReference>
<name>S2KYI6_LITA3</name>
<evidence type="ECO:0000313" key="11">
    <source>
        <dbReference type="EMBL" id="EPC00439.1"/>
    </source>
</evidence>
<dbReference type="GO" id="GO:0015740">
    <property type="term" value="P:C4-dicarboxylate transport"/>
    <property type="evidence" value="ECO:0007669"/>
    <property type="project" value="TreeGrafter"/>
</dbReference>
<dbReference type="STRING" id="1121939.L861_14290"/>
<sequence>MKTAYKIIDKLVYWMFLAGVVSGIFMTALVFVSTLMRYLFNSPVHFSNELAGLLFLSITFLTIPHVLNIDRHIKIDLVVKKLPSRIKNPVGVFASMVMIIFSLVFIYESWGFMNFSRLISSRSDISGILLWPWMILMPLSFVMCVVVKIKHACLFRGADEVNRLVVEEKS</sequence>
<dbReference type="InterPro" id="IPR055348">
    <property type="entry name" value="DctQ"/>
</dbReference>
<keyword evidence="5 9" id="KW-0812">Transmembrane</keyword>
<dbReference type="EMBL" id="ASTJ01000041">
    <property type="protein sequence ID" value="EPC00439.1"/>
    <property type="molecule type" value="Genomic_DNA"/>
</dbReference>
<feature type="transmembrane region" description="Helical" evidence="9">
    <location>
        <begin position="12"/>
        <end position="38"/>
    </location>
</feature>
<dbReference type="PANTHER" id="PTHR35011:SF2">
    <property type="entry name" value="2,3-DIKETO-L-GULONATE TRAP TRANSPORTER SMALL PERMEASE PROTEIN YIAM"/>
    <property type="match status" value="1"/>
</dbReference>
<dbReference type="AlphaFoldDB" id="S2KYI6"/>
<feature type="domain" description="Tripartite ATP-independent periplasmic transporters DctQ component" evidence="10">
    <location>
        <begin position="26"/>
        <end position="151"/>
    </location>
</feature>
<keyword evidence="3" id="KW-1003">Cell membrane</keyword>
<evidence type="ECO:0000313" key="12">
    <source>
        <dbReference type="Proteomes" id="UP000014463"/>
    </source>
</evidence>
<keyword evidence="2 9" id="KW-0813">Transport</keyword>
<evidence type="ECO:0000256" key="2">
    <source>
        <dbReference type="ARBA" id="ARBA00022448"/>
    </source>
</evidence>
<proteinExistence type="inferred from homology"/>
<gene>
    <name evidence="11" type="ORF">L861_14290</name>
</gene>
<feature type="transmembrane region" description="Helical" evidence="9">
    <location>
        <begin position="90"/>
        <end position="110"/>
    </location>
</feature>
<dbReference type="Proteomes" id="UP000014463">
    <property type="component" value="Unassembled WGS sequence"/>
</dbReference>
<accession>S2KYI6</accession>
<keyword evidence="12" id="KW-1185">Reference proteome</keyword>
<comment type="similarity">
    <text evidence="8 9">Belongs to the TRAP transporter small permease family.</text>
</comment>
<dbReference type="GO" id="GO:0005886">
    <property type="term" value="C:plasma membrane"/>
    <property type="evidence" value="ECO:0007669"/>
    <property type="project" value="UniProtKB-SubCell"/>
</dbReference>
<evidence type="ECO:0000259" key="10">
    <source>
        <dbReference type="Pfam" id="PF04290"/>
    </source>
</evidence>
<evidence type="ECO:0000256" key="3">
    <source>
        <dbReference type="ARBA" id="ARBA00022475"/>
    </source>
</evidence>
<evidence type="ECO:0000256" key="8">
    <source>
        <dbReference type="ARBA" id="ARBA00038436"/>
    </source>
</evidence>
<evidence type="ECO:0000256" key="5">
    <source>
        <dbReference type="ARBA" id="ARBA00022692"/>
    </source>
</evidence>
<evidence type="ECO:0000256" key="6">
    <source>
        <dbReference type="ARBA" id="ARBA00022989"/>
    </source>
</evidence>
<dbReference type="Pfam" id="PF04290">
    <property type="entry name" value="DctQ"/>
    <property type="match status" value="1"/>
</dbReference>
<keyword evidence="4 9" id="KW-0997">Cell inner membrane</keyword>